<dbReference type="InterPro" id="IPR008266">
    <property type="entry name" value="Tyr_kinase_AS"/>
</dbReference>
<gene>
    <name evidence="6" type="ORF">Cflav_PD3296</name>
</gene>
<dbReference type="InterPro" id="IPR000719">
    <property type="entry name" value="Prot_kinase_dom"/>
</dbReference>
<keyword evidence="6" id="KW-0723">Serine/threonine-protein kinase</keyword>
<dbReference type="Pfam" id="PF00069">
    <property type="entry name" value="Pkinase"/>
    <property type="match status" value="1"/>
</dbReference>
<keyword evidence="2" id="KW-0547">Nucleotide-binding</keyword>
<keyword evidence="3 6" id="KW-0418">Kinase</keyword>
<proteinExistence type="predicted"/>
<evidence type="ECO:0000256" key="4">
    <source>
        <dbReference type="ARBA" id="ARBA00022840"/>
    </source>
</evidence>
<evidence type="ECO:0000256" key="3">
    <source>
        <dbReference type="ARBA" id="ARBA00022777"/>
    </source>
</evidence>
<dbReference type="Gene3D" id="1.10.510.10">
    <property type="entry name" value="Transferase(Phosphotransferase) domain 1"/>
    <property type="match status" value="1"/>
</dbReference>
<comment type="caution">
    <text evidence="6">The sequence shown here is derived from an EMBL/GenBank/DDBJ whole genome shotgun (WGS) entry which is preliminary data.</text>
</comment>
<dbReference type="Proteomes" id="UP000003688">
    <property type="component" value="Unassembled WGS sequence"/>
</dbReference>
<sequence>MQPKLDLQMPFSQHCRNMALFTIESEFRYEIVRKIIEGGMGVVYEAEQHGARNFVKRVAIKVVRQNYTDQNNFVNNFVGEAKLVADLIHTNIVQTYHLGEVRGMLFIAMELIRGVNLEQFAQQLTDKRCQLPKELAVFITSRVARGLAYAHSKTDKDGKPLGIVHRDVSFKNIMVAFEGDVKLTDFGIAKARGFLQDNEGEVVAGKADYMSPEQADFQITDCRSDLFSTGVVLAHLLLGYNIFKGATAEESRQRIMSHSIPDFRSLDMRIDDRLNEILHRALARKVEARYSTADEILYDLEHYIYHQGYGPTNETLGKFMRELFVQSMPPVFAESKGSTQILERTARIRNKV</sequence>
<feature type="domain" description="Protein kinase" evidence="5">
    <location>
        <begin position="29"/>
        <end position="305"/>
    </location>
</feature>
<keyword evidence="1" id="KW-0808">Transferase</keyword>
<protein>
    <submittedName>
        <fullName evidence="6">Serine/threonine protein kinase</fullName>
    </submittedName>
</protein>
<dbReference type="PANTHER" id="PTHR43289">
    <property type="entry name" value="MITOGEN-ACTIVATED PROTEIN KINASE KINASE KINASE 20-RELATED"/>
    <property type="match status" value="1"/>
</dbReference>
<dbReference type="Gene3D" id="3.30.200.20">
    <property type="entry name" value="Phosphorylase Kinase, domain 1"/>
    <property type="match status" value="1"/>
</dbReference>
<dbReference type="STRING" id="320771.Cflav_PD3296"/>
<dbReference type="SUPFAM" id="SSF56112">
    <property type="entry name" value="Protein kinase-like (PK-like)"/>
    <property type="match status" value="1"/>
</dbReference>
<evidence type="ECO:0000256" key="2">
    <source>
        <dbReference type="ARBA" id="ARBA00022741"/>
    </source>
</evidence>
<dbReference type="PANTHER" id="PTHR43289:SF6">
    <property type="entry name" value="SERINE_THREONINE-PROTEIN KINASE NEKL-3"/>
    <property type="match status" value="1"/>
</dbReference>
<keyword evidence="7" id="KW-1185">Reference proteome</keyword>
<dbReference type="GO" id="GO:0004674">
    <property type="term" value="F:protein serine/threonine kinase activity"/>
    <property type="evidence" value="ECO:0007669"/>
    <property type="project" value="UniProtKB-KW"/>
</dbReference>
<name>B9XJ10_PEDPL</name>
<dbReference type="CDD" id="cd14014">
    <property type="entry name" value="STKc_PknB_like"/>
    <property type="match status" value="1"/>
</dbReference>
<reference evidence="6 7" key="1">
    <citation type="journal article" date="2011" name="J. Bacteriol.">
        <title>Genome sequence of 'Pedosphaera parvula' Ellin514, an aerobic Verrucomicrobial isolate from pasture soil.</title>
        <authorList>
            <person name="Kant R."/>
            <person name="van Passel M.W."/>
            <person name="Sangwan P."/>
            <person name="Palva A."/>
            <person name="Lucas S."/>
            <person name="Copeland A."/>
            <person name="Lapidus A."/>
            <person name="Glavina Del Rio T."/>
            <person name="Dalin E."/>
            <person name="Tice H."/>
            <person name="Bruce D."/>
            <person name="Goodwin L."/>
            <person name="Pitluck S."/>
            <person name="Chertkov O."/>
            <person name="Larimer F.W."/>
            <person name="Land M.L."/>
            <person name="Hauser L."/>
            <person name="Brettin T.S."/>
            <person name="Detter J.C."/>
            <person name="Han S."/>
            <person name="de Vos W.M."/>
            <person name="Janssen P.H."/>
            <person name="Smidt H."/>
        </authorList>
    </citation>
    <scope>NUCLEOTIDE SEQUENCE [LARGE SCALE GENOMIC DNA]</scope>
    <source>
        <strain evidence="6 7">Ellin514</strain>
    </source>
</reference>
<evidence type="ECO:0000313" key="7">
    <source>
        <dbReference type="Proteomes" id="UP000003688"/>
    </source>
</evidence>
<dbReference type="EMBL" id="ABOX02000019">
    <property type="protein sequence ID" value="EEF60237.1"/>
    <property type="molecule type" value="Genomic_DNA"/>
</dbReference>
<dbReference type="PROSITE" id="PS50011">
    <property type="entry name" value="PROTEIN_KINASE_DOM"/>
    <property type="match status" value="1"/>
</dbReference>
<dbReference type="AlphaFoldDB" id="B9XJ10"/>
<keyword evidence="4" id="KW-0067">ATP-binding</keyword>
<evidence type="ECO:0000256" key="1">
    <source>
        <dbReference type="ARBA" id="ARBA00022679"/>
    </source>
</evidence>
<accession>B9XJ10</accession>
<dbReference type="InterPro" id="IPR011009">
    <property type="entry name" value="Kinase-like_dom_sf"/>
</dbReference>
<organism evidence="6 7">
    <name type="scientific">Pedosphaera parvula (strain Ellin514)</name>
    <dbReference type="NCBI Taxonomy" id="320771"/>
    <lineage>
        <taxon>Bacteria</taxon>
        <taxon>Pseudomonadati</taxon>
        <taxon>Verrucomicrobiota</taxon>
        <taxon>Pedosphaerae</taxon>
        <taxon>Pedosphaerales</taxon>
        <taxon>Pedosphaeraceae</taxon>
        <taxon>Pedosphaera</taxon>
    </lineage>
</organism>
<evidence type="ECO:0000259" key="5">
    <source>
        <dbReference type="PROSITE" id="PS50011"/>
    </source>
</evidence>
<dbReference type="PROSITE" id="PS00109">
    <property type="entry name" value="PROTEIN_KINASE_TYR"/>
    <property type="match status" value="1"/>
</dbReference>
<evidence type="ECO:0000313" key="6">
    <source>
        <dbReference type="EMBL" id="EEF60237.1"/>
    </source>
</evidence>
<dbReference type="GO" id="GO:0005524">
    <property type="term" value="F:ATP binding"/>
    <property type="evidence" value="ECO:0007669"/>
    <property type="project" value="UniProtKB-KW"/>
</dbReference>